<dbReference type="SMART" id="SM00535">
    <property type="entry name" value="RIBOc"/>
    <property type="match status" value="2"/>
</dbReference>
<evidence type="ECO:0000256" key="2">
    <source>
        <dbReference type="ARBA" id="ARBA00001946"/>
    </source>
</evidence>
<dbReference type="CDD" id="cd18034">
    <property type="entry name" value="DEXHc_dicer"/>
    <property type="match status" value="1"/>
</dbReference>
<evidence type="ECO:0000256" key="8">
    <source>
        <dbReference type="ARBA" id="ARBA00022806"/>
    </source>
</evidence>
<feature type="domain" description="Helicase ATP-binding" evidence="16">
    <location>
        <begin position="36"/>
        <end position="215"/>
    </location>
</feature>
<dbReference type="SMART" id="SM00490">
    <property type="entry name" value="HELICc"/>
    <property type="match status" value="1"/>
</dbReference>
<evidence type="ECO:0000256" key="4">
    <source>
        <dbReference type="ARBA" id="ARBA00022723"/>
    </source>
</evidence>
<evidence type="ECO:0000256" key="9">
    <source>
        <dbReference type="ARBA" id="ARBA00022840"/>
    </source>
</evidence>
<comment type="cofactor">
    <cofactor evidence="2">
        <name>Mg(2+)</name>
        <dbReference type="ChEBI" id="CHEBI:18420"/>
    </cofactor>
</comment>
<keyword evidence="6" id="KW-0547">Nucleotide-binding</keyword>
<feature type="domain" description="RNase III" evidence="15">
    <location>
        <begin position="1203"/>
        <end position="1366"/>
    </location>
</feature>
<feature type="domain" description="RNase III" evidence="15">
    <location>
        <begin position="1019"/>
        <end position="1153"/>
    </location>
</feature>
<keyword evidence="9" id="KW-0067">ATP-binding</keyword>
<keyword evidence="7" id="KW-0378">Hydrolase</keyword>
<dbReference type="PROSITE" id="PS51194">
    <property type="entry name" value="HELICASE_CTER"/>
    <property type="match status" value="1"/>
</dbReference>
<proteinExistence type="inferred from homology"/>
<dbReference type="InParanoid" id="A0A7M7IWJ8"/>
<dbReference type="Gene3D" id="3.30.160.380">
    <property type="entry name" value="Dicer dimerisation domain"/>
    <property type="match status" value="1"/>
</dbReference>
<feature type="domain" description="Helicase C-terminal" evidence="17">
    <location>
        <begin position="340"/>
        <end position="526"/>
    </location>
</feature>
<keyword evidence="20" id="KW-1185">Reference proteome</keyword>
<dbReference type="InterPro" id="IPR011545">
    <property type="entry name" value="DEAD/DEAH_box_helicase_dom"/>
</dbReference>
<organism evidence="19 20">
    <name type="scientific">Varroa destructor</name>
    <name type="common">Honeybee mite</name>
    <dbReference type="NCBI Taxonomy" id="109461"/>
    <lineage>
        <taxon>Eukaryota</taxon>
        <taxon>Metazoa</taxon>
        <taxon>Ecdysozoa</taxon>
        <taxon>Arthropoda</taxon>
        <taxon>Chelicerata</taxon>
        <taxon>Arachnida</taxon>
        <taxon>Acari</taxon>
        <taxon>Parasitiformes</taxon>
        <taxon>Mesostigmata</taxon>
        <taxon>Gamasina</taxon>
        <taxon>Dermanyssoidea</taxon>
        <taxon>Varroidae</taxon>
        <taxon>Varroa</taxon>
    </lineage>
</organism>
<evidence type="ECO:0000256" key="5">
    <source>
        <dbReference type="ARBA" id="ARBA00022737"/>
    </source>
</evidence>
<evidence type="ECO:0000313" key="20">
    <source>
        <dbReference type="Proteomes" id="UP000594260"/>
    </source>
</evidence>
<dbReference type="GO" id="GO:0046872">
    <property type="term" value="F:metal ion binding"/>
    <property type="evidence" value="ECO:0007669"/>
    <property type="project" value="UniProtKB-KW"/>
</dbReference>
<evidence type="ECO:0000259" key="18">
    <source>
        <dbReference type="PROSITE" id="PS51327"/>
    </source>
</evidence>
<dbReference type="PROSITE" id="PS50142">
    <property type="entry name" value="RNASE_3_2"/>
    <property type="match status" value="2"/>
</dbReference>
<dbReference type="Pfam" id="PF00636">
    <property type="entry name" value="Ribonuclease_3"/>
    <property type="match status" value="2"/>
</dbReference>
<dbReference type="GO" id="GO:0004525">
    <property type="term" value="F:ribonuclease III activity"/>
    <property type="evidence" value="ECO:0007669"/>
    <property type="project" value="UniProtKB-EC"/>
</dbReference>
<dbReference type="OrthoDB" id="6513042at2759"/>
<keyword evidence="10" id="KW-0460">Magnesium</keyword>
<reference evidence="19" key="1">
    <citation type="submission" date="2021-01" db="UniProtKB">
        <authorList>
            <consortium name="EnsemblMetazoa"/>
        </authorList>
    </citation>
    <scope>IDENTIFICATION</scope>
</reference>
<evidence type="ECO:0000259" key="17">
    <source>
        <dbReference type="PROSITE" id="PS51194"/>
    </source>
</evidence>
<dbReference type="InterPro" id="IPR027417">
    <property type="entry name" value="P-loop_NTPase"/>
</dbReference>
<evidence type="ECO:0000256" key="7">
    <source>
        <dbReference type="ARBA" id="ARBA00022801"/>
    </source>
</evidence>
<dbReference type="PROSITE" id="PS51327">
    <property type="entry name" value="DICER_DSRBF"/>
    <property type="match status" value="1"/>
</dbReference>
<dbReference type="Gene3D" id="3.30.160.20">
    <property type="match status" value="1"/>
</dbReference>
<dbReference type="Pfam" id="PF03368">
    <property type="entry name" value="Dicer_dimer"/>
    <property type="match status" value="1"/>
</dbReference>
<dbReference type="PANTHER" id="PTHR14950:SF37">
    <property type="entry name" value="ENDORIBONUCLEASE DICER"/>
    <property type="match status" value="1"/>
</dbReference>
<feature type="domain" description="Dicer dsRNA-binding fold" evidence="18">
    <location>
        <begin position="555"/>
        <end position="649"/>
    </location>
</feature>
<dbReference type="SUPFAM" id="SSF52540">
    <property type="entry name" value="P-loop containing nucleoside triphosphate hydrolases"/>
    <property type="match status" value="1"/>
</dbReference>
<evidence type="ECO:0000256" key="13">
    <source>
        <dbReference type="ARBA" id="ARBA00035116"/>
    </source>
</evidence>
<evidence type="ECO:0000259" key="15">
    <source>
        <dbReference type="PROSITE" id="PS50142"/>
    </source>
</evidence>
<dbReference type="PANTHER" id="PTHR14950">
    <property type="entry name" value="DICER-RELATED"/>
    <property type="match status" value="1"/>
</dbReference>
<dbReference type="CDD" id="cd00593">
    <property type="entry name" value="RIBOc"/>
    <property type="match status" value="2"/>
</dbReference>
<dbReference type="FunFam" id="1.10.1520.10:FF:000004">
    <property type="entry name" value="Endoribonuclease dicer-like 1"/>
    <property type="match status" value="1"/>
</dbReference>
<keyword evidence="8" id="KW-0347">Helicase</keyword>
<dbReference type="Gene3D" id="1.10.1520.10">
    <property type="entry name" value="Ribonuclease III domain"/>
    <property type="match status" value="2"/>
</dbReference>
<dbReference type="SUPFAM" id="SSF69065">
    <property type="entry name" value="RNase III domain-like"/>
    <property type="match status" value="2"/>
</dbReference>
<dbReference type="KEGG" id="vde:111242933"/>
<dbReference type="InterPro" id="IPR001650">
    <property type="entry name" value="Helicase_C-like"/>
</dbReference>
<protein>
    <submittedName>
        <fullName evidence="19">Uncharacterized protein</fullName>
    </submittedName>
</protein>
<comment type="cofactor">
    <cofactor evidence="1">
        <name>Mn(2+)</name>
        <dbReference type="ChEBI" id="CHEBI:29035"/>
    </cofactor>
</comment>
<evidence type="ECO:0000256" key="10">
    <source>
        <dbReference type="ARBA" id="ARBA00022842"/>
    </source>
</evidence>
<dbReference type="OMA" id="TRKNHAY"/>
<dbReference type="SMART" id="SM00487">
    <property type="entry name" value="DEXDc"/>
    <property type="match status" value="1"/>
</dbReference>
<evidence type="ECO:0000313" key="19">
    <source>
        <dbReference type="EnsemblMetazoa" id="XP_022643620"/>
    </source>
</evidence>
<dbReference type="PROSITE" id="PS00517">
    <property type="entry name" value="RNASE_3_1"/>
    <property type="match status" value="1"/>
</dbReference>
<dbReference type="GeneID" id="111242933"/>
<evidence type="ECO:0000256" key="3">
    <source>
        <dbReference type="ARBA" id="ARBA00022722"/>
    </source>
</evidence>
<evidence type="ECO:0000259" key="16">
    <source>
        <dbReference type="PROSITE" id="PS51192"/>
    </source>
</evidence>
<keyword evidence="4" id="KW-0479">Metal-binding</keyword>
<dbReference type="Pfam" id="PF00270">
    <property type="entry name" value="DEAD"/>
    <property type="match status" value="1"/>
</dbReference>
<dbReference type="InterPro" id="IPR036389">
    <property type="entry name" value="RNase_III_sf"/>
</dbReference>
<evidence type="ECO:0000256" key="1">
    <source>
        <dbReference type="ARBA" id="ARBA00001936"/>
    </source>
</evidence>
<comment type="similarity">
    <text evidence="13 14">Belongs to the helicase family. Dicer subfamily.</text>
</comment>
<keyword evidence="5" id="KW-0677">Repeat</keyword>
<dbReference type="InterPro" id="IPR038248">
    <property type="entry name" value="Dicer_dimer_sf"/>
</dbReference>
<dbReference type="GO" id="GO:0004386">
    <property type="term" value="F:helicase activity"/>
    <property type="evidence" value="ECO:0007669"/>
    <property type="project" value="UniProtKB-KW"/>
</dbReference>
<keyword evidence="11 14" id="KW-0694">RNA-binding</keyword>
<accession>A0A7M7IWJ8</accession>
<dbReference type="InterPro" id="IPR005034">
    <property type="entry name" value="Dicer_dimerisation"/>
</dbReference>
<evidence type="ECO:0000256" key="11">
    <source>
        <dbReference type="ARBA" id="ARBA00022884"/>
    </source>
</evidence>
<dbReference type="EnsemblMetazoa" id="XM_022787885">
    <property type="protein sequence ID" value="XP_022643620"/>
    <property type="gene ID" value="LOC111242933"/>
</dbReference>
<keyword evidence="12" id="KW-0943">RNA-mediated gene silencing</keyword>
<dbReference type="GO" id="GO:0005524">
    <property type="term" value="F:ATP binding"/>
    <property type="evidence" value="ECO:0007669"/>
    <property type="project" value="UniProtKB-KW"/>
</dbReference>
<name>A0A7M7IWJ8_VARDE</name>
<dbReference type="GO" id="GO:0003723">
    <property type="term" value="F:RNA binding"/>
    <property type="evidence" value="ECO:0007669"/>
    <property type="project" value="UniProtKB-UniRule"/>
</dbReference>
<evidence type="ECO:0000256" key="6">
    <source>
        <dbReference type="ARBA" id="ARBA00022741"/>
    </source>
</evidence>
<dbReference type="Pfam" id="PF00271">
    <property type="entry name" value="Helicase_C"/>
    <property type="match status" value="1"/>
</dbReference>
<dbReference type="InterPro" id="IPR014001">
    <property type="entry name" value="Helicase_ATP-bd"/>
</dbReference>
<dbReference type="GO" id="GO:0030422">
    <property type="term" value="P:siRNA processing"/>
    <property type="evidence" value="ECO:0007669"/>
    <property type="project" value="UniProtKB-ARBA"/>
</dbReference>
<dbReference type="Pfam" id="PF20931">
    <property type="entry name" value="Dicer_platform"/>
    <property type="match status" value="1"/>
</dbReference>
<dbReference type="PROSITE" id="PS51192">
    <property type="entry name" value="HELICASE_ATP_BIND_1"/>
    <property type="match status" value="1"/>
</dbReference>
<dbReference type="RefSeq" id="XP_022643620.1">
    <property type="nucleotide sequence ID" value="XM_022787885.1"/>
</dbReference>
<dbReference type="InterPro" id="IPR000999">
    <property type="entry name" value="RNase_III_dom"/>
</dbReference>
<dbReference type="FunFam" id="3.40.50.300:FF:000628">
    <property type="entry name" value="Endoribonuclease Dicer"/>
    <property type="match status" value="1"/>
</dbReference>
<evidence type="ECO:0000256" key="12">
    <source>
        <dbReference type="ARBA" id="ARBA00023158"/>
    </source>
</evidence>
<keyword evidence="3" id="KW-0540">Nuclease</keyword>
<evidence type="ECO:0000256" key="14">
    <source>
        <dbReference type="PROSITE-ProRule" id="PRU00657"/>
    </source>
</evidence>
<dbReference type="Gene3D" id="3.40.50.300">
    <property type="entry name" value="P-loop containing nucleotide triphosphate hydrolases"/>
    <property type="match status" value="2"/>
</dbReference>
<sequence>MGSMAPSVEQVEGSLGAEYAEPAVRDLAARHFQLELFELAAKQNVIICLGTGCGKTLIAVLLIKELLYQTALPLANGGRRTVFLAPTVPLVQQQAAYLTRHITGRVRSFVGAMRVDDWSGRQWYQQFEENNVLVMTPTILNNILNANFISMANLNLLVFDECHCATGKDPYVQIMQNHYICTQPSARPRVLGLTASVFNKKVRLVEMASRIEELECKLGANLVTALSAVDYITRPRELLVIYPTAPVNAGNDAGGPRIVTTPDANVSTSVNAILAAVGPFGCLDVVRRRVRQLTHTILSDMARADKLQSTRRLHKSYELAERIVTSWNAPLEDASPKAWKLLEILEEFKGFGQPLCGIIFTIERATVFALCRWIQAMSAKYPERWGHLRCDFVIGQSGMALYGPEYGEGGQLAEQELVRHQERVLRDFRSHQLNLLVATSVIEEGVDVPACNLVVRFDTPRSMRSYVQSRGRARRLPSLYVVLASAREAVEIQYELATFKNIEFQLLRYCNEHRRGPVEPSQMFLHLYNRFQLANIYSKVHEHNNGRAIITPFAARQILQWYCDSLGSDRYTLQTPEYTYEESTQYRKLVRCSIRLPRQSLLQTAVYGDWEESHSIARTSAALNALHRLYEIGELSQHMLPIKRKVVLEVTLDEVSPEVASLFKTGPASQTNLILCPRVQPEAFVPTTLTSADFPVRLQLYRFYLRLTKLNDPDHLDDNYMDPELEPRCMGILLKQRLPEFLPQFPIYTRAGKELVTIEFCRELELHEEQFKLCSELNAYLFRDVLKIPSMMYNMNEVPIVTIVDPNRELDFCLIQPPTWNGIIPPDISLESAAKLLKNAVVNIEATETLPNAHEKRCYVERVFAKADGELMLVPKRVQKRLEMIHPRHEDRLGNISRRTKHRKAHSLAPRSAAKCVIERLPGSVWNKVTSVPSILYRVRRLAAAEALRLDIVTVSGLGSRVPPLEPNQNKPGWKPLEMERMAGHRRAQLSVDDETIRNMDFSKQPNLETCCGPSPVDLMKALTPLHANDIVDSERLEVIGDSFLKIAVTLHLYQEYQKANEGELTGKRCRIISNINLLQHAVPKRIHEHVECRSFRVRVNFIPLSATEVEPLKGAAIKAEIAELSRNSQYYKSKICADSIEALIGVYLERCGPVGALEFLRWLNIPLGRRQDGDFLDRFDLPIPEPLPTGRMADLVRWEAEMRSAEQAMEYTFKSRLLLLEAITHKSYRYNHLTTSYERLEFLGDAVVDYLISQFIYTSDPDLNPGQLTDVRASLVCNNTLAAIVVDNKLHTCMQHHSPLLLKLTNRFVEYRETEKRINLLDYLIGDDELEDVELSEDDLEQVDVPKPLGDLMESLMGAVFLDSNKSLKTVWRVLVKLMGADFLREAIVNVRLNPVRQLGEMFPPDAPGGAVFGEAELSDEGRRTTMKLTVQGREFEATARNKKITKVLLAKKALRFFRREKERLDEEICRDKWLCNSDTVERARQIVG</sequence>
<dbReference type="InterPro" id="IPR048512">
    <property type="entry name" value="Dicer_platform"/>
</dbReference>
<dbReference type="Proteomes" id="UP000594260">
    <property type="component" value="Unplaced"/>
</dbReference>